<dbReference type="PANTHER" id="PTHR38097">
    <property type="match status" value="1"/>
</dbReference>
<evidence type="ECO:0000256" key="4">
    <source>
        <dbReference type="ARBA" id="ARBA00023125"/>
    </source>
</evidence>
<evidence type="ECO:0000256" key="3">
    <source>
        <dbReference type="ARBA" id="ARBA00022490"/>
    </source>
</evidence>
<evidence type="ECO:0000313" key="6">
    <source>
        <dbReference type="EMBL" id="MCS0583185.1"/>
    </source>
</evidence>
<comment type="similarity">
    <text evidence="2">Belongs to the histone-like protein H-NS family.</text>
</comment>
<sequence>MARFDLTGYDLAELKGLQFEIEQEIKRRARDEREHARARIHALAADAGIPLDALIAKAVPRYRNPADSGQTWTGRGRQPRWIAEALASGRSLDEFKI</sequence>
<dbReference type="Pfam" id="PF00816">
    <property type="entry name" value="Histone_HNS"/>
    <property type="match status" value="1"/>
</dbReference>
<dbReference type="Proteomes" id="UP001204151">
    <property type="component" value="Unassembled WGS sequence"/>
</dbReference>
<dbReference type="InterPro" id="IPR027444">
    <property type="entry name" value="H-NS_C_dom"/>
</dbReference>
<dbReference type="EMBL" id="JANUGW010000011">
    <property type="protein sequence ID" value="MCS0583185.1"/>
    <property type="molecule type" value="Genomic_DNA"/>
</dbReference>
<name>A0ABT1ZTB6_9BURK</name>
<dbReference type="RefSeq" id="WP_258817777.1">
    <property type="nucleotide sequence ID" value="NZ_JANUGW010000011.1"/>
</dbReference>
<dbReference type="PANTHER" id="PTHR38097:SF2">
    <property type="entry name" value="DNA-BINDING PROTEIN STPA"/>
    <property type="match status" value="1"/>
</dbReference>
<dbReference type="Gene3D" id="4.10.430.10">
    <property type="entry name" value="Histone-like protein H-NS, C-terminal domain"/>
    <property type="match status" value="1"/>
</dbReference>
<evidence type="ECO:0000313" key="7">
    <source>
        <dbReference type="Proteomes" id="UP001204151"/>
    </source>
</evidence>
<evidence type="ECO:0000256" key="2">
    <source>
        <dbReference type="ARBA" id="ARBA00010610"/>
    </source>
</evidence>
<comment type="caution">
    <text evidence="6">The sequence shown here is derived from an EMBL/GenBank/DDBJ whole genome shotgun (WGS) entry which is preliminary data.</text>
</comment>
<evidence type="ECO:0000256" key="1">
    <source>
        <dbReference type="ARBA" id="ARBA00004453"/>
    </source>
</evidence>
<dbReference type="SUPFAM" id="SSF81273">
    <property type="entry name" value="H-NS histone-like proteins"/>
    <property type="match status" value="1"/>
</dbReference>
<dbReference type="InterPro" id="IPR037150">
    <property type="entry name" value="H-NS_C_dom_sf"/>
</dbReference>
<feature type="domain" description="DNA-binding protein H-NS-like C-terminal" evidence="5">
    <location>
        <begin position="52"/>
        <end position="97"/>
    </location>
</feature>
<accession>A0ABT1ZTB6</accession>
<comment type="subcellular location">
    <subcellularLocation>
        <location evidence="1">Cytoplasm</location>
        <location evidence="1">Nucleoid</location>
    </subcellularLocation>
</comment>
<evidence type="ECO:0000259" key="5">
    <source>
        <dbReference type="SMART" id="SM00528"/>
    </source>
</evidence>
<proteinExistence type="inferred from homology"/>
<dbReference type="SMART" id="SM00528">
    <property type="entry name" value="HNS"/>
    <property type="match status" value="1"/>
</dbReference>
<gene>
    <name evidence="6" type="ORF">NX784_16465</name>
</gene>
<organism evidence="6 7">
    <name type="scientific">Massilia pinisoli</name>
    <dbReference type="NCBI Taxonomy" id="1772194"/>
    <lineage>
        <taxon>Bacteria</taxon>
        <taxon>Pseudomonadati</taxon>
        <taxon>Pseudomonadota</taxon>
        <taxon>Betaproteobacteria</taxon>
        <taxon>Burkholderiales</taxon>
        <taxon>Oxalobacteraceae</taxon>
        <taxon>Telluria group</taxon>
        <taxon>Massilia</taxon>
    </lineage>
</organism>
<protein>
    <submittedName>
        <fullName evidence="6">H-NS histone family protein</fullName>
    </submittedName>
</protein>
<keyword evidence="7" id="KW-1185">Reference proteome</keyword>
<reference evidence="6 7" key="1">
    <citation type="submission" date="2022-08" db="EMBL/GenBank/DDBJ databases">
        <title>Reclassification of Massilia species as members of the genera Telluria, Duganella, Pseudoduganella, Mokoshia gen. nov. and Zemynaea gen. nov. using orthogonal and non-orthogonal genome-based approaches.</title>
        <authorList>
            <person name="Bowman J.P."/>
        </authorList>
    </citation>
    <scope>NUCLEOTIDE SEQUENCE [LARGE SCALE GENOMIC DNA]</scope>
    <source>
        <strain evidence="6 7">JCM 31316</strain>
    </source>
</reference>
<keyword evidence="3" id="KW-0963">Cytoplasm</keyword>
<keyword evidence="4" id="KW-0238">DNA-binding</keyword>